<dbReference type="Gene3D" id="2.40.10.10">
    <property type="entry name" value="Trypsin-like serine proteases"/>
    <property type="match status" value="1"/>
</dbReference>
<reference evidence="7" key="1">
    <citation type="submission" date="2016-10" db="EMBL/GenBank/DDBJ databases">
        <authorList>
            <person name="Varghese N."/>
            <person name="Submissions S."/>
        </authorList>
    </citation>
    <scope>NUCLEOTIDE SEQUENCE [LARGE SCALE GENOMIC DNA]</scope>
    <source>
        <strain evidence="7">DSM 24740</strain>
    </source>
</reference>
<dbReference type="InterPro" id="IPR000601">
    <property type="entry name" value="PKD_dom"/>
</dbReference>
<evidence type="ECO:0000259" key="5">
    <source>
        <dbReference type="PROSITE" id="PS51829"/>
    </source>
</evidence>
<feature type="domain" description="P/Homo B" evidence="5">
    <location>
        <begin position="617"/>
        <end position="784"/>
    </location>
</feature>
<evidence type="ECO:0000256" key="2">
    <source>
        <dbReference type="ARBA" id="ARBA00022801"/>
    </source>
</evidence>
<dbReference type="SUPFAM" id="SSF49299">
    <property type="entry name" value="PKD domain"/>
    <property type="match status" value="1"/>
</dbReference>
<dbReference type="PROSITE" id="PS51829">
    <property type="entry name" value="P_HOMO_B"/>
    <property type="match status" value="2"/>
</dbReference>
<dbReference type="Gene3D" id="2.60.40.740">
    <property type="match status" value="3"/>
</dbReference>
<feature type="transmembrane region" description="Helical" evidence="3">
    <location>
        <begin position="58"/>
        <end position="76"/>
    </location>
</feature>
<dbReference type="InterPro" id="IPR043504">
    <property type="entry name" value="Peptidase_S1_PA_chymotrypsin"/>
</dbReference>
<dbReference type="NCBIfam" id="TIGR04131">
    <property type="entry name" value="Bac_Flav_CTERM"/>
    <property type="match status" value="1"/>
</dbReference>
<dbReference type="EMBL" id="FOFB01000007">
    <property type="protein sequence ID" value="SEQ25198.1"/>
    <property type="molecule type" value="Genomic_DNA"/>
</dbReference>
<dbReference type="InterPro" id="IPR008979">
    <property type="entry name" value="Galactose-bd-like_sf"/>
</dbReference>
<dbReference type="SUPFAM" id="SSF49785">
    <property type="entry name" value="Galactose-binding domain-like"/>
    <property type="match status" value="1"/>
</dbReference>
<dbReference type="InterPro" id="IPR013783">
    <property type="entry name" value="Ig-like_fold"/>
</dbReference>
<proteinExistence type="predicted"/>
<organism evidence="6 7">
    <name type="scientific">Neolewinella agarilytica</name>
    <dbReference type="NCBI Taxonomy" id="478744"/>
    <lineage>
        <taxon>Bacteria</taxon>
        <taxon>Pseudomonadati</taxon>
        <taxon>Bacteroidota</taxon>
        <taxon>Saprospiria</taxon>
        <taxon>Saprospirales</taxon>
        <taxon>Lewinellaceae</taxon>
        <taxon>Neolewinella</taxon>
    </lineage>
</organism>
<keyword evidence="1" id="KW-0645">Protease</keyword>
<dbReference type="OrthoDB" id="9765926at2"/>
<dbReference type="InterPro" id="IPR026341">
    <property type="entry name" value="T9SS_type_B"/>
</dbReference>
<protein>
    <submittedName>
        <fullName evidence="6">Gliding motility-associated C-terminal domain-containing protein</fullName>
    </submittedName>
</protein>
<dbReference type="InterPro" id="IPR002884">
    <property type="entry name" value="P_dom"/>
</dbReference>
<sequence length="1631" mass="174292">MSFCRTSAPTFSPTLLPLGQSKIMNPLFHSRSAYFYTFLARTQVQGIFKHNIPQMPILYIRTLFVLLFLGTALTAVNGQNIRINQADQTLCDGLFYDSGGASGSHAAPGVSHEITICSDRSSGSHVELVFQSFDIRGEMTIYNGTSSAAAVLNVIDANANGTQFRVQATAGNTSGCLTVRFENNDTEIGNGWAASINCVVACQPIEAVLLSTNPAPGPDGFIDICPGETIDFSGQGNYPENGVIYPQSDARSDFTWNFQDGNTGMGQNVSNTFEDPGGYVVQLIIEDDQGCRNGNRISQRVRVSPPPIFNDPANLPAAICAGQELPLTVGRNSTGSISFNPSPQEFSFNTSQTFTELTVLPDGTGTEYSSPLLFSNFNPAQTLDSGADLVRICASMEHSYLGDLDIWIECPDGNRLDLHRFDDNDAVRRQLLGQGNENTTTPDPPATYCWTASAPRTMAEAVVDFNIGDDQTMPSIDYAAEESFNTLVGCELNGEWTFNVRDNIARDNGSIYEWSIEFANSVYPDQETFTVPIDNVIFKNTSDLAFYSPDSIVLSNSNPGPKTITIISTDDYGCVFDTSFVLDVLPPFDPACLSCGPLVARTTMDTAICLGEDFQPNVAGNLAADTVITWESTNDAPFSNDLYRNAVNAYESEIRISSHFPDRIDDATTDILAVCVNLENNGNLRDVTLQLTAPNGRTITLIEQSGGNGEDLTQTCFTPLSTTPISSGSAPYTGDFRIESGGWGSFNTSLVNGTWTLSGWDRAGNDIGRFISWSISLRYDRQPVYRWTPANASLSCTDCPNPTITPTAPGTYTLDVTTSDGCTDQATVNVSFNVLDVMVTEQLIQPLCNGTATGSILQAVSGATGPYTYLWNDGNRDKDRTLLTEGQYDVTITDANGCTREITYNLDEPDVLSVTLDEVIDASCNGGSTGEIRVTTNGGTGPFTYLWDDPNAQNDEDAGALTAGTYNLLVTDANMCTATFQATVGEPAVLSLQFRDYAVSCRDGDDGRAVVIASGGNGGYQYSWQTGAMTDSISGLLTGNYEVTVTDQLNCSISGMVFIDQPATPITATIVQDEQGCFEASANRATVAPSGGSGGYTFLWSNGENTATATALPAGNNTVSVTDSGGCEQVFSITTQDLPELTVNILATAPSCNDRSDGQLGAVPSGGAGMMESDYTFQWSTNEAGVVITNVAGDQMYSVTVTGPRGCTGTAERFLAAPPPITFTATEDRVDCFGNSTGGLAITNINGPNAGAFQLQWGPEAASSMSPTITNLPAGRYPLRITDVGSCTVDTVLTISEPAELLPSAMQTDVSCNGETDGRIAVTGTGGTGNYQFAWSNGSNQNQITGLAAGTYTLSLTDDNACETITTYTITEPAPVGISATSTPVLCMGENTGSVTVTGSGGRPPFLFGLENQGFTRNNTFIGLPAGDYVAFVRDSAGCQISTTVTVVDGPTFSLELGQDTTIIFADSIQLTPDIIGGIDTLIYDWRGAYPGTLSCTDCREPFARPEYEIDYDLVITDGNGCMAEDRIRVSVRKIREVAVATGFSPNNDSANDILFVQGRPGTRVVSFAVYDRWSNLLFEDGEFEVNDDSHGWDGTYKGEPVNAGVYIYRMVIEYEDASRETLAGETTLIR</sequence>
<dbReference type="GO" id="GO:0004252">
    <property type="term" value="F:serine-type endopeptidase activity"/>
    <property type="evidence" value="ECO:0007669"/>
    <property type="project" value="InterPro"/>
</dbReference>
<dbReference type="InterPro" id="IPR025667">
    <property type="entry name" value="SprB_repeat"/>
</dbReference>
<evidence type="ECO:0000256" key="1">
    <source>
        <dbReference type="ARBA" id="ARBA00022670"/>
    </source>
</evidence>
<dbReference type="Pfam" id="PF18911">
    <property type="entry name" value="PKD_4"/>
    <property type="match status" value="1"/>
</dbReference>
<dbReference type="CDD" id="cd00146">
    <property type="entry name" value="PKD"/>
    <property type="match status" value="2"/>
</dbReference>
<dbReference type="Pfam" id="PF13585">
    <property type="entry name" value="CHU_C"/>
    <property type="match status" value="1"/>
</dbReference>
<accession>A0A1H9EJK2</accession>
<keyword evidence="3" id="KW-1133">Transmembrane helix</keyword>
<dbReference type="GO" id="GO:0006508">
    <property type="term" value="P:proteolysis"/>
    <property type="evidence" value="ECO:0007669"/>
    <property type="project" value="UniProtKB-KW"/>
</dbReference>
<feature type="domain" description="PKD" evidence="4">
    <location>
        <begin position="254"/>
        <end position="290"/>
    </location>
</feature>
<name>A0A1H9EJK2_9BACT</name>
<feature type="domain" description="P/Homo B" evidence="5">
    <location>
        <begin position="341"/>
        <end position="528"/>
    </location>
</feature>
<evidence type="ECO:0000256" key="3">
    <source>
        <dbReference type="SAM" id="Phobius"/>
    </source>
</evidence>
<gene>
    <name evidence="6" type="ORF">SAMN05444359_10783</name>
</gene>
<dbReference type="InterPro" id="IPR035986">
    <property type="entry name" value="PKD_dom_sf"/>
</dbReference>
<keyword evidence="7" id="KW-1185">Reference proteome</keyword>
<evidence type="ECO:0000313" key="6">
    <source>
        <dbReference type="EMBL" id="SEQ25198.1"/>
    </source>
</evidence>
<keyword evidence="2" id="KW-0378">Hydrolase</keyword>
<dbReference type="Pfam" id="PF13573">
    <property type="entry name" value="SprB"/>
    <property type="match status" value="6"/>
</dbReference>
<evidence type="ECO:0000259" key="4">
    <source>
        <dbReference type="PROSITE" id="PS50093"/>
    </source>
</evidence>
<dbReference type="PROSITE" id="PS50093">
    <property type="entry name" value="PKD"/>
    <property type="match status" value="1"/>
</dbReference>
<dbReference type="Gene3D" id="2.60.120.260">
    <property type="entry name" value="Galactose-binding domain-like"/>
    <property type="match status" value="2"/>
</dbReference>
<evidence type="ECO:0000313" key="7">
    <source>
        <dbReference type="Proteomes" id="UP000199021"/>
    </source>
</evidence>
<dbReference type="Gene3D" id="2.60.40.10">
    <property type="entry name" value="Immunoglobulins"/>
    <property type="match status" value="1"/>
</dbReference>
<keyword evidence="3" id="KW-0472">Membrane</keyword>
<keyword evidence="3" id="KW-0812">Transmembrane</keyword>
<dbReference type="Proteomes" id="UP000199021">
    <property type="component" value="Unassembled WGS sequence"/>
</dbReference>
<dbReference type="STRING" id="478744.SAMN05444359_10783"/>
<dbReference type="InParanoid" id="A0A1H9EJK2"/>